<sequence length="176" mass="18754">MAERTIDFFCSMIEPVTGFYKLVGQASSLTNPMAWPSSCKNLIVPVEPVAHPPGGAGCGVGCLLSAKKSPGTWVPVQVPAKSDPTPDQGRGFLGGYIHSGYVRVIPVVDIPDIQLHPPTTMPSSNRTSKRSRKQGASSSQPPHQSKKESETAPQSEKDQPKDVSQDQEEEDDSGAA</sequence>
<comment type="caution">
    <text evidence="2">The sequence shown here is derived from an EMBL/GenBank/DDBJ whole genome shotgun (WGS) entry which is preliminary data.</text>
</comment>
<dbReference type="Proteomes" id="UP000235392">
    <property type="component" value="Unassembled WGS sequence"/>
</dbReference>
<feature type="compositionally biased region" description="Basic and acidic residues" evidence="1">
    <location>
        <begin position="145"/>
        <end position="164"/>
    </location>
</feature>
<evidence type="ECO:0000313" key="3">
    <source>
        <dbReference type="Proteomes" id="UP000235392"/>
    </source>
</evidence>
<organism evidence="2 3">
    <name type="scientific">Puccinia coronata f. sp. avenae</name>
    <dbReference type="NCBI Taxonomy" id="200324"/>
    <lineage>
        <taxon>Eukaryota</taxon>
        <taxon>Fungi</taxon>
        <taxon>Dikarya</taxon>
        <taxon>Basidiomycota</taxon>
        <taxon>Pucciniomycotina</taxon>
        <taxon>Pucciniomycetes</taxon>
        <taxon>Pucciniales</taxon>
        <taxon>Pucciniaceae</taxon>
        <taxon>Puccinia</taxon>
    </lineage>
</organism>
<dbReference type="EMBL" id="PGCI01000646">
    <property type="protein sequence ID" value="PLW22995.1"/>
    <property type="molecule type" value="Genomic_DNA"/>
</dbReference>
<name>A0A2N5TBW0_9BASI</name>
<evidence type="ECO:0000256" key="1">
    <source>
        <dbReference type="SAM" id="MobiDB-lite"/>
    </source>
</evidence>
<reference evidence="2 3" key="1">
    <citation type="submission" date="2017-11" db="EMBL/GenBank/DDBJ databases">
        <title>De novo assembly and phasing of dikaryotic genomes from two isolates of Puccinia coronata f. sp. avenae, the causal agent of oat crown rust.</title>
        <authorList>
            <person name="Miller M.E."/>
            <person name="Zhang Y."/>
            <person name="Omidvar V."/>
            <person name="Sperschneider J."/>
            <person name="Schwessinger B."/>
            <person name="Raley C."/>
            <person name="Palmer J.M."/>
            <person name="Garnica D."/>
            <person name="Upadhyaya N."/>
            <person name="Rathjen J."/>
            <person name="Taylor J.M."/>
            <person name="Park R.F."/>
            <person name="Dodds P.N."/>
            <person name="Hirsch C.D."/>
            <person name="Kianian S.F."/>
            <person name="Figueroa M."/>
        </authorList>
    </citation>
    <scope>NUCLEOTIDE SEQUENCE [LARGE SCALE GENOMIC DNA]</scope>
    <source>
        <strain evidence="2">12SD80</strain>
    </source>
</reference>
<evidence type="ECO:0000313" key="2">
    <source>
        <dbReference type="EMBL" id="PLW22995.1"/>
    </source>
</evidence>
<protein>
    <submittedName>
        <fullName evidence="2">Uncharacterized protein</fullName>
    </submittedName>
</protein>
<proteinExistence type="predicted"/>
<gene>
    <name evidence="2" type="ORF">PCASD_14807</name>
</gene>
<feature type="compositionally biased region" description="Polar residues" evidence="1">
    <location>
        <begin position="134"/>
        <end position="143"/>
    </location>
</feature>
<feature type="region of interest" description="Disordered" evidence="1">
    <location>
        <begin position="113"/>
        <end position="176"/>
    </location>
</feature>
<feature type="compositionally biased region" description="Acidic residues" evidence="1">
    <location>
        <begin position="165"/>
        <end position="176"/>
    </location>
</feature>
<accession>A0A2N5TBW0</accession>
<dbReference type="AlphaFoldDB" id="A0A2N5TBW0"/>